<feature type="transmembrane region" description="Helical" evidence="2">
    <location>
        <begin position="239"/>
        <end position="259"/>
    </location>
</feature>
<feature type="compositionally biased region" description="Low complexity" evidence="1">
    <location>
        <begin position="27"/>
        <end position="41"/>
    </location>
</feature>
<evidence type="ECO:0000313" key="6">
    <source>
        <dbReference type="Proteomes" id="UP000623926"/>
    </source>
</evidence>
<reference evidence="5 6" key="1">
    <citation type="submission" date="2021-02" db="EMBL/GenBank/DDBJ databases">
        <title>FDA dAtabase for Regulatory Grade micrObial Sequences (FDA-ARGOS): Supporting development and validation of Infectious Disease Dx tests.</title>
        <authorList>
            <person name="Sproer C."/>
            <person name="Gronow S."/>
            <person name="Severitt S."/>
            <person name="Schroder I."/>
            <person name="Tallon L."/>
            <person name="Sadzewicz L."/>
            <person name="Zhao X."/>
            <person name="Boylan J."/>
            <person name="Ott S."/>
            <person name="Bowen H."/>
            <person name="Vavikolanu K."/>
            <person name="Mehta A."/>
            <person name="Aluvathingal J."/>
            <person name="Nadendla S."/>
            <person name="Lowell S."/>
            <person name="Myers T."/>
            <person name="Yan Y."/>
            <person name="Sichtig H."/>
        </authorList>
    </citation>
    <scope>NUCLEOTIDE SEQUENCE [LARGE SCALE GENOMIC DNA]</scope>
    <source>
        <strain evidence="4 5">FDAARGOS_1211</strain>
        <strain evidence="3 6">FDAARGOS_1212</strain>
    </source>
</reference>
<feature type="transmembrane region" description="Helical" evidence="2">
    <location>
        <begin position="310"/>
        <end position="332"/>
    </location>
</feature>
<feature type="transmembrane region" description="Helical" evidence="2">
    <location>
        <begin position="217"/>
        <end position="233"/>
    </location>
</feature>
<feature type="transmembrane region" description="Helical" evidence="2">
    <location>
        <begin position="178"/>
        <end position="196"/>
    </location>
</feature>
<evidence type="ECO:0000256" key="2">
    <source>
        <dbReference type="SAM" id="Phobius"/>
    </source>
</evidence>
<feature type="transmembrane region" description="Helical" evidence="2">
    <location>
        <begin position="140"/>
        <end position="158"/>
    </location>
</feature>
<dbReference type="EMBL" id="CP070249">
    <property type="protein sequence ID" value="QRV45655.1"/>
    <property type="molecule type" value="Genomic_DNA"/>
</dbReference>
<feature type="transmembrane region" description="Helical" evidence="2">
    <location>
        <begin position="75"/>
        <end position="97"/>
    </location>
</feature>
<evidence type="ECO:0008006" key="7">
    <source>
        <dbReference type="Google" id="ProtNLM"/>
    </source>
</evidence>
<name>A0ABD7D7B0_9ACTN</name>
<organism evidence="3 6">
    <name type="scientific">Streptomyces californicus</name>
    <dbReference type="NCBI Taxonomy" id="67351"/>
    <lineage>
        <taxon>Bacteria</taxon>
        <taxon>Bacillati</taxon>
        <taxon>Actinomycetota</taxon>
        <taxon>Actinomycetes</taxon>
        <taxon>Kitasatosporales</taxon>
        <taxon>Streptomycetaceae</taxon>
        <taxon>Streptomyces</taxon>
    </lineage>
</organism>
<sequence>MTRPDDPAIPAVPDRPAIAPERPAGIAPRATARRSPATARRVPAGPVTALPPHHRDPRERAVDPSGVDPDTAARAAWTLLALLPGAACLATAGALRITEGVLGDGARALVTVVGALLACLALRACLAHGPLRAPGGTGRAGLYACWLLGYAVYGEGLLDQVMTGGPDGWWGGDPAPLLGLAVAVAPAAGCAHLFTLRAHRERAGSRTPEEFGAGVRPLLLAAALFLGALLPLLHLADRALGGGGTSFAAVALGLLFFLARLLAAHGLPEPGAVALAAACAVEAAAPALALSGRLPGLEPVAQPVNALVSVGGTGAVGALACGTAALGLLLYAPSALSRALARTHPRT</sequence>
<keyword evidence="2" id="KW-0472">Membrane</keyword>
<protein>
    <recommendedName>
        <fullName evidence="7">Integral membrane protein</fullName>
    </recommendedName>
</protein>
<feature type="compositionally biased region" description="Basic and acidic residues" evidence="1">
    <location>
        <begin position="53"/>
        <end position="62"/>
    </location>
</feature>
<dbReference type="AlphaFoldDB" id="A0ABD7D7B0"/>
<accession>A0ABD7D7B0</accession>
<keyword evidence="5" id="KW-1185">Reference proteome</keyword>
<feature type="transmembrane region" description="Helical" evidence="2">
    <location>
        <begin position="271"/>
        <end position="290"/>
    </location>
</feature>
<dbReference type="EMBL" id="CP070245">
    <property type="protein sequence ID" value="QRV38610.1"/>
    <property type="molecule type" value="Genomic_DNA"/>
</dbReference>
<evidence type="ECO:0000313" key="3">
    <source>
        <dbReference type="EMBL" id="QRV38610.1"/>
    </source>
</evidence>
<dbReference type="Proteomes" id="UP000598054">
    <property type="component" value="Chromosome"/>
</dbReference>
<evidence type="ECO:0000313" key="4">
    <source>
        <dbReference type="EMBL" id="QRV45655.1"/>
    </source>
</evidence>
<dbReference type="RefSeq" id="WP_032764028.1">
    <property type="nucleotide sequence ID" value="NZ_JBHWDG010000537.1"/>
</dbReference>
<feature type="transmembrane region" description="Helical" evidence="2">
    <location>
        <begin position="109"/>
        <end position="128"/>
    </location>
</feature>
<proteinExistence type="predicted"/>
<gene>
    <name evidence="4" type="ORF">I6J41_23940</name>
    <name evidence="3" type="ORF">I6J42_10070</name>
</gene>
<keyword evidence="2" id="KW-0812">Transmembrane</keyword>
<keyword evidence="2" id="KW-1133">Transmembrane helix</keyword>
<dbReference type="Proteomes" id="UP000623926">
    <property type="component" value="Chromosome"/>
</dbReference>
<feature type="region of interest" description="Disordered" evidence="1">
    <location>
        <begin position="1"/>
        <end position="67"/>
    </location>
</feature>
<evidence type="ECO:0000313" key="5">
    <source>
        <dbReference type="Proteomes" id="UP000598054"/>
    </source>
</evidence>
<evidence type="ECO:0000256" key="1">
    <source>
        <dbReference type="SAM" id="MobiDB-lite"/>
    </source>
</evidence>